<reference evidence="9 10" key="1">
    <citation type="journal article" date="2009" name="Stand. Genomic Sci.">
        <title>Complete genome sequence of Halorhabdus utahensis type strain (AX-2).</title>
        <authorList>
            <person name="Anderson I."/>
            <person name="Tindall B.J."/>
            <person name="Pomrenke H."/>
            <person name="Goker M."/>
            <person name="Lapidus A."/>
            <person name="Nolan M."/>
            <person name="Copeland A."/>
            <person name="Glavina Del Rio T."/>
            <person name="Chen F."/>
            <person name="Tice H."/>
            <person name="Cheng J.F."/>
            <person name="Lucas S."/>
            <person name="Chertkov O."/>
            <person name="Bruce D."/>
            <person name="Brettin T."/>
            <person name="Detter J.C."/>
            <person name="Han C."/>
            <person name="Goodwin L."/>
            <person name="Land M."/>
            <person name="Hauser L."/>
            <person name="Chang Y.J."/>
            <person name="Jeffries C.D."/>
            <person name="Pitluck S."/>
            <person name="Pati A."/>
            <person name="Mavromatis K."/>
            <person name="Ivanova N."/>
            <person name="Ovchinnikova G."/>
            <person name="Chen A."/>
            <person name="Palaniappan K."/>
            <person name="Chain P."/>
            <person name="Rohde M."/>
            <person name="Bristow J."/>
            <person name="Eisen J.A."/>
            <person name="Markowitz V."/>
            <person name="Hugenholtz P."/>
            <person name="Kyrpides N.C."/>
            <person name="Klenk H.P."/>
        </authorList>
    </citation>
    <scope>NUCLEOTIDE SEQUENCE [LARGE SCALE GENOMIC DNA]</scope>
    <source>
        <strain evidence="10">DSM 12940 / JCM 11049 / AX-2</strain>
    </source>
</reference>
<dbReference type="AlphaFoldDB" id="C7NT78"/>
<evidence type="ECO:0000256" key="3">
    <source>
        <dbReference type="ARBA" id="ARBA00022448"/>
    </source>
</evidence>
<feature type="transmembrane region" description="Helical" evidence="8">
    <location>
        <begin position="160"/>
        <end position="177"/>
    </location>
</feature>
<dbReference type="Gene3D" id="1.20.1530.20">
    <property type="match status" value="1"/>
</dbReference>
<feature type="transmembrane region" description="Helical" evidence="8">
    <location>
        <begin position="64"/>
        <end position="82"/>
    </location>
</feature>
<organism evidence="9 10">
    <name type="scientific">Halorhabdus utahensis (strain DSM 12940 / JCM 11049 / AX-2)</name>
    <dbReference type="NCBI Taxonomy" id="519442"/>
    <lineage>
        <taxon>Archaea</taxon>
        <taxon>Methanobacteriati</taxon>
        <taxon>Methanobacteriota</taxon>
        <taxon>Stenosarchaea group</taxon>
        <taxon>Halobacteria</taxon>
        <taxon>Halobacteriales</taxon>
        <taxon>Haloarculaceae</taxon>
        <taxon>Halorhabdus</taxon>
    </lineage>
</organism>
<evidence type="ECO:0000256" key="7">
    <source>
        <dbReference type="ARBA" id="ARBA00023136"/>
    </source>
</evidence>
<gene>
    <name evidence="9" type="ordered locus">Huta_0613</name>
</gene>
<evidence type="ECO:0000313" key="9">
    <source>
        <dbReference type="EMBL" id="ACV10800.1"/>
    </source>
</evidence>
<dbReference type="EMBL" id="CP001687">
    <property type="protein sequence ID" value="ACV10800.1"/>
    <property type="molecule type" value="Genomic_DNA"/>
</dbReference>
<dbReference type="PANTHER" id="PTHR36838:SF4">
    <property type="entry name" value="AUXIN EFFLUX CARRIER FAMILY PROTEIN"/>
    <property type="match status" value="1"/>
</dbReference>
<accession>C7NT78</accession>
<dbReference type="Pfam" id="PF03547">
    <property type="entry name" value="Mem_trans"/>
    <property type="match status" value="2"/>
</dbReference>
<comment type="similarity">
    <text evidence="2">Belongs to the auxin efflux carrier (TC 2.A.69) family.</text>
</comment>
<dbReference type="GeneID" id="8382881"/>
<dbReference type="InterPro" id="IPR004776">
    <property type="entry name" value="Mem_transp_PIN-like"/>
</dbReference>
<dbReference type="eggNOG" id="arCOG04756">
    <property type="taxonomic scope" value="Archaea"/>
</dbReference>
<comment type="subcellular location">
    <subcellularLocation>
        <location evidence="1">Cell membrane</location>
        <topology evidence="1">Multi-pass membrane protein</topology>
    </subcellularLocation>
</comment>
<keyword evidence="4" id="KW-1003">Cell membrane</keyword>
<feature type="transmembrane region" description="Helical" evidence="8">
    <location>
        <begin position="6"/>
        <end position="24"/>
    </location>
</feature>
<feature type="transmembrane region" description="Helical" evidence="8">
    <location>
        <begin position="127"/>
        <end position="148"/>
    </location>
</feature>
<sequence length="302" mass="31391">MDVLTRLAVMIGLLTVGVGLRRVGVLDATRVEWLNSVAFYVVLPALVFNSTYDKPLSEIVTPTLLVGLVGVLGITAGVGWLVHRRIDDDGARAAATVQSYHTNLGYIGLPVVASALGERAAGIGSVILGMGALVQIPLTVSILVAVTGNSRNFRSEVRRLATNPVLVALVIGLAVSRSPATVTGIPADVIALVAEAALPVALLCVGGSIQLQSMEADRSIVGPVLAMKLLVMPVVAWVVYAALGADLWTLRTAVVMFGAPAAVSTFVYVTEMGGDRRLASILVFLSTVASAFTLSAWIAIVP</sequence>
<feature type="transmembrane region" description="Helical" evidence="8">
    <location>
        <begin position="189"/>
        <end position="209"/>
    </location>
</feature>
<proteinExistence type="inferred from homology"/>
<keyword evidence="7 8" id="KW-0472">Membrane</keyword>
<dbReference type="RefSeq" id="WP_015788381.1">
    <property type="nucleotide sequence ID" value="NC_013158.1"/>
</dbReference>
<keyword evidence="6 8" id="KW-1133">Transmembrane helix</keyword>
<dbReference type="KEGG" id="hut:Huta_0613"/>
<keyword evidence="10" id="KW-1185">Reference proteome</keyword>
<dbReference type="Proteomes" id="UP000002071">
    <property type="component" value="Chromosome"/>
</dbReference>
<keyword evidence="3" id="KW-0813">Transport</keyword>
<feature type="transmembrane region" description="Helical" evidence="8">
    <location>
        <begin position="248"/>
        <end position="269"/>
    </location>
</feature>
<keyword evidence="5 8" id="KW-0812">Transmembrane</keyword>
<feature type="transmembrane region" description="Helical" evidence="8">
    <location>
        <begin position="103"/>
        <end position="121"/>
    </location>
</feature>
<protein>
    <submittedName>
        <fullName evidence="9">Auxin Efflux Carrier</fullName>
    </submittedName>
</protein>
<dbReference type="GO" id="GO:0055085">
    <property type="term" value="P:transmembrane transport"/>
    <property type="evidence" value="ECO:0007669"/>
    <property type="project" value="InterPro"/>
</dbReference>
<evidence type="ECO:0000256" key="1">
    <source>
        <dbReference type="ARBA" id="ARBA00004651"/>
    </source>
</evidence>
<evidence type="ECO:0000256" key="8">
    <source>
        <dbReference type="SAM" id="Phobius"/>
    </source>
</evidence>
<evidence type="ECO:0000313" key="10">
    <source>
        <dbReference type="Proteomes" id="UP000002071"/>
    </source>
</evidence>
<name>C7NT78_HALUD</name>
<dbReference type="HOGENOM" id="CLU_056175_3_0_2"/>
<dbReference type="STRING" id="519442.Huta_0613"/>
<dbReference type="InterPro" id="IPR038770">
    <property type="entry name" value="Na+/solute_symporter_sf"/>
</dbReference>
<dbReference type="PANTHER" id="PTHR36838">
    <property type="entry name" value="AUXIN EFFLUX CARRIER FAMILY PROTEIN"/>
    <property type="match status" value="1"/>
</dbReference>
<dbReference type="GO" id="GO:0005886">
    <property type="term" value="C:plasma membrane"/>
    <property type="evidence" value="ECO:0007669"/>
    <property type="project" value="UniProtKB-SubCell"/>
</dbReference>
<feature type="transmembrane region" description="Helical" evidence="8">
    <location>
        <begin position="33"/>
        <end position="52"/>
    </location>
</feature>
<feature type="transmembrane region" description="Helical" evidence="8">
    <location>
        <begin position="281"/>
        <end position="300"/>
    </location>
</feature>
<evidence type="ECO:0000256" key="4">
    <source>
        <dbReference type="ARBA" id="ARBA00022475"/>
    </source>
</evidence>
<evidence type="ECO:0000256" key="6">
    <source>
        <dbReference type="ARBA" id="ARBA00022989"/>
    </source>
</evidence>
<evidence type="ECO:0000256" key="2">
    <source>
        <dbReference type="ARBA" id="ARBA00010145"/>
    </source>
</evidence>
<evidence type="ECO:0000256" key="5">
    <source>
        <dbReference type="ARBA" id="ARBA00022692"/>
    </source>
</evidence>
<feature type="transmembrane region" description="Helical" evidence="8">
    <location>
        <begin position="221"/>
        <end position="242"/>
    </location>
</feature>